<evidence type="ECO:0000259" key="1">
    <source>
        <dbReference type="PROSITE" id="PS51186"/>
    </source>
</evidence>
<dbReference type="AlphaFoldDB" id="E8JNS5"/>
<name>E8JNS5_STREI</name>
<accession>E8JNS5</accession>
<protein>
    <recommendedName>
        <fullName evidence="1">N-acetyltransferase domain-containing protein</fullName>
    </recommendedName>
</protein>
<proteinExistence type="predicted"/>
<evidence type="ECO:0000313" key="3">
    <source>
        <dbReference type="Proteomes" id="UP000005699"/>
    </source>
</evidence>
<sequence>MTQLIALAKQSDLKILFLEVRSDNKSAIHLYESLGFQKIGTFKGFMEVDGLLIDFDIMELVME</sequence>
<dbReference type="Pfam" id="PF13420">
    <property type="entry name" value="Acetyltransf_4"/>
    <property type="match status" value="1"/>
</dbReference>
<gene>
    <name evidence="2" type="ORF">HMPREF0819_0648</name>
</gene>
<reference evidence="2 3" key="1">
    <citation type="submission" date="2010-12" db="EMBL/GenBank/DDBJ databases">
        <authorList>
            <person name="Muzny D."/>
            <person name="Qin X."/>
            <person name="Deng J."/>
            <person name="Jiang H."/>
            <person name="Liu Y."/>
            <person name="Qu J."/>
            <person name="Song X.-Z."/>
            <person name="Zhang L."/>
            <person name="Thornton R."/>
            <person name="Coyle M."/>
            <person name="Francisco L."/>
            <person name="Jackson L."/>
            <person name="Javaid M."/>
            <person name="Korchina V."/>
            <person name="Kovar C."/>
            <person name="Mata R."/>
            <person name="Mathew T."/>
            <person name="Ngo R."/>
            <person name="Nguyen L."/>
            <person name="Nguyen N."/>
            <person name="Okwuonu G."/>
            <person name="Ongeri F."/>
            <person name="Pham C."/>
            <person name="Simmons D."/>
            <person name="Wilczek-Boney K."/>
            <person name="Hale W."/>
            <person name="Jakkamsetti A."/>
            <person name="Pham P."/>
            <person name="Ruth R."/>
            <person name="San Lucas F."/>
            <person name="Warren J."/>
            <person name="Zhang J."/>
            <person name="Zhao Z."/>
            <person name="Zhou C."/>
            <person name="Zhu D."/>
            <person name="Lee S."/>
            <person name="Bess C."/>
            <person name="Blankenburg K."/>
            <person name="Forbes L."/>
            <person name="Fu Q."/>
            <person name="Gubbala S."/>
            <person name="Hirani K."/>
            <person name="Jayaseelan J.C."/>
            <person name="Lara F."/>
            <person name="Munidasa M."/>
            <person name="Palculict T."/>
            <person name="Patil S."/>
            <person name="Pu L.-L."/>
            <person name="Saada N."/>
            <person name="Tang L."/>
            <person name="Weissenberger G."/>
            <person name="Zhu Y."/>
            <person name="Hemphill L."/>
            <person name="Shang Y."/>
            <person name="Youmans B."/>
            <person name="Ayvaz T."/>
            <person name="Ross M."/>
            <person name="Santibanez J."/>
            <person name="Aqrawi P."/>
            <person name="Gross S."/>
            <person name="Joshi V."/>
            <person name="Fowler G."/>
            <person name="Nazareth L."/>
            <person name="Reid J."/>
            <person name="Worley K."/>
            <person name="Petrosino J."/>
            <person name="Highlander S."/>
            <person name="Gibbs R."/>
        </authorList>
    </citation>
    <scope>NUCLEOTIDE SEQUENCE [LARGE SCALE GENOMIC DNA]</scope>
    <source>
        <strain evidence="2 3">ATCC 9812</strain>
    </source>
</reference>
<dbReference type="EMBL" id="AEVB01000020">
    <property type="protein sequence ID" value="EFW89085.1"/>
    <property type="molecule type" value="Genomic_DNA"/>
</dbReference>
<feature type="domain" description="N-acetyltransferase" evidence="1">
    <location>
        <begin position="1"/>
        <end position="63"/>
    </location>
</feature>
<evidence type="ECO:0000313" key="2">
    <source>
        <dbReference type="EMBL" id="EFW89085.1"/>
    </source>
</evidence>
<dbReference type="PROSITE" id="PS51186">
    <property type="entry name" value="GNAT"/>
    <property type="match status" value="1"/>
</dbReference>
<comment type="caution">
    <text evidence="2">The sequence shown here is derived from an EMBL/GenBank/DDBJ whole genome shotgun (WGS) entry which is preliminary data.</text>
</comment>
<dbReference type="SUPFAM" id="SSF55729">
    <property type="entry name" value="Acyl-CoA N-acyltransferases (Nat)"/>
    <property type="match status" value="1"/>
</dbReference>
<organism evidence="2 3">
    <name type="scientific">Streptococcus equinus ATCC 9812</name>
    <dbReference type="NCBI Taxonomy" id="525379"/>
    <lineage>
        <taxon>Bacteria</taxon>
        <taxon>Bacillati</taxon>
        <taxon>Bacillota</taxon>
        <taxon>Bacilli</taxon>
        <taxon>Lactobacillales</taxon>
        <taxon>Streptococcaceae</taxon>
        <taxon>Streptococcus</taxon>
    </lineage>
</organism>
<dbReference type="GO" id="GO:0016747">
    <property type="term" value="F:acyltransferase activity, transferring groups other than amino-acyl groups"/>
    <property type="evidence" value="ECO:0007669"/>
    <property type="project" value="InterPro"/>
</dbReference>
<dbReference type="HOGENOM" id="CLU_2883956_0_0_9"/>
<dbReference type="InterPro" id="IPR000182">
    <property type="entry name" value="GNAT_dom"/>
</dbReference>
<dbReference type="Proteomes" id="UP000005699">
    <property type="component" value="Unassembled WGS sequence"/>
</dbReference>
<dbReference type="InterPro" id="IPR016181">
    <property type="entry name" value="Acyl_CoA_acyltransferase"/>
</dbReference>
<dbReference type="Gene3D" id="3.40.630.30">
    <property type="match status" value="1"/>
</dbReference>